<gene>
    <name evidence="2" type="ORF">GSOID_T00026152001</name>
</gene>
<evidence type="ECO:0000313" key="2">
    <source>
        <dbReference type="EMBL" id="CBY42458.1"/>
    </source>
</evidence>
<reference evidence="2" key="1">
    <citation type="journal article" date="2010" name="Science">
        <title>Plasticity of animal genome architecture unmasked by rapid evolution of a pelagic tunicate.</title>
        <authorList>
            <person name="Denoeud F."/>
            <person name="Henriet S."/>
            <person name="Mungpakdee S."/>
            <person name="Aury J.M."/>
            <person name="Da Silva C."/>
            <person name="Brinkmann H."/>
            <person name="Mikhaleva J."/>
            <person name="Olsen L.C."/>
            <person name="Jubin C."/>
            <person name="Canestro C."/>
            <person name="Bouquet J.M."/>
            <person name="Danks G."/>
            <person name="Poulain J."/>
            <person name="Campsteijn C."/>
            <person name="Adamski M."/>
            <person name="Cross I."/>
            <person name="Yadetie F."/>
            <person name="Muffato M."/>
            <person name="Louis A."/>
            <person name="Butcher S."/>
            <person name="Tsagkogeorga G."/>
            <person name="Konrad A."/>
            <person name="Singh S."/>
            <person name="Jensen M.F."/>
            <person name="Cong E.H."/>
            <person name="Eikeseth-Otteraa H."/>
            <person name="Noel B."/>
            <person name="Anthouard V."/>
            <person name="Porcel B.M."/>
            <person name="Kachouri-Lafond R."/>
            <person name="Nishino A."/>
            <person name="Ugolini M."/>
            <person name="Chourrout P."/>
            <person name="Nishida H."/>
            <person name="Aasland R."/>
            <person name="Huzurbazar S."/>
            <person name="Westhof E."/>
            <person name="Delsuc F."/>
            <person name="Lehrach H."/>
            <person name="Reinhardt R."/>
            <person name="Weissenbach J."/>
            <person name="Roy S.W."/>
            <person name="Artiguenave F."/>
            <person name="Postlethwait J.H."/>
            <person name="Manak J.R."/>
            <person name="Thompson E.M."/>
            <person name="Jaillon O."/>
            <person name="Du Pasquier L."/>
            <person name="Boudinot P."/>
            <person name="Liberles D.A."/>
            <person name="Volff J.N."/>
            <person name="Philippe H."/>
            <person name="Lenhard B."/>
            <person name="Roest Crollius H."/>
            <person name="Wincker P."/>
            <person name="Chourrout D."/>
        </authorList>
    </citation>
    <scope>NUCLEOTIDE SEQUENCE [LARGE SCALE GENOMIC DNA]</scope>
</reference>
<protein>
    <submittedName>
        <fullName evidence="2">Uncharacterized protein</fullName>
    </submittedName>
</protein>
<proteinExistence type="predicted"/>
<feature type="non-terminal residue" evidence="2">
    <location>
        <position position="1"/>
    </location>
</feature>
<dbReference type="AlphaFoldDB" id="E4Z430"/>
<sequence>EHLKLYTQWNDDGLPTHRKHPESGEEEEIPKSALKKLTKERNAQKSKHDKWLKKQQQA</sequence>
<evidence type="ECO:0000256" key="1">
    <source>
        <dbReference type="SAM" id="MobiDB-lite"/>
    </source>
</evidence>
<feature type="region of interest" description="Disordered" evidence="1">
    <location>
        <begin position="1"/>
        <end position="58"/>
    </location>
</feature>
<accession>E4Z430</accession>
<name>E4Z430_OIKDI</name>
<dbReference type="Proteomes" id="UP000011014">
    <property type="component" value="Unassembled WGS sequence"/>
</dbReference>
<organism evidence="2">
    <name type="scientific">Oikopleura dioica</name>
    <name type="common">Tunicate</name>
    <dbReference type="NCBI Taxonomy" id="34765"/>
    <lineage>
        <taxon>Eukaryota</taxon>
        <taxon>Metazoa</taxon>
        <taxon>Chordata</taxon>
        <taxon>Tunicata</taxon>
        <taxon>Appendicularia</taxon>
        <taxon>Copelata</taxon>
        <taxon>Oikopleuridae</taxon>
        <taxon>Oikopleura</taxon>
    </lineage>
</organism>
<feature type="compositionally biased region" description="Basic residues" evidence="1">
    <location>
        <begin position="44"/>
        <end position="58"/>
    </location>
</feature>
<dbReference type="EMBL" id="FN657181">
    <property type="protein sequence ID" value="CBY42458.1"/>
    <property type="molecule type" value="Genomic_DNA"/>
</dbReference>